<evidence type="ECO:0000313" key="2">
    <source>
        <dbReference type="EMBL" id="EPQ52858.1"/>
    </source>
</evidence>
<evidence type="ECO:0000256" key="1">
    <source>
        <dbReference type="SAM" id="MobiDB-lite"/>
    </source>
</evidence>
<dbReference type="KEGG" id="gtr:GLOTRDRAFT_140452"/>
<keyword evidence="3" id="KW-1185">Reference proteome</keyword>
<feature type="region of interest" description="Disordered" evidence="1">
    <location>
        <begin position="1"/>
        <end position="81"/>
    </location>
</feature>
<feature type="region of interest" description="Disordered" evidence="1">
    <location>
        <begin position="219"/>
        <end position="247"/>
    </location>
</feature>
<reference evidence="2 3" key="1">
    <citation type="journal article" date="2012" name="Science">
        <title>The Paleozoic origin of enzymatic lignin decomposition reconstructed from 31 fungal genomes.</title>
        <authorList>
            <person name="Floudas D."/>
            <person name="Binder M."/>
            <person name="Riley R."/>
            <person name="Barry K."/>
            <person name="Blanchette R.A."/>
            <person name="Henrissat B."/>
            <person name="Martinez A.T."/>
            <person name="Otillar R."/>
            <person name="Spatafora J.W."/>
            <person name="Yadav J.S."/>
            <person name="Aerts A."/>
            <person name="Benoit I."/>
            <person name="Boyd A."/>
            <person name="Carlson A."/>
            <person name="Copeland A."/>
            <person name="Coutinho P.M."/>
            <person name="de Vries R.P."/>
            <person name="Ferreira P."/>
            <person name="Findley K."/>
            <person name="Foster B."/>
            <person name="Gaskell J."/>
            <person name="Glotzer D."/>
            <person name="Gorecki P."/>
            <person name="Heitman J."/>
            <person name="Hesse C."/>
            <person name="Hori C."/>
            <person name="Igarashi K."/>
            <person name="Jurgens J.A."/>
            <person name="Kallen N."/>
            <person name="Kersten P."/>
            <person name="Kohler A."/>
            <person name="Kuees U."/>
            <person name="Kumar T.K.A."/>
            <person name="Kuo A."/>
            <person name="LaButti K."/>
            <person name="Larrondo L.F."/>
            <person name="Lindquist E."/>
            <person name="Ling A."/>
            <person name="Lombard V."/>
            <person name="Lucas S."/>
            <person name="Lundell T."/>
            <person name="Martin R."/>
            <person name="McLaughlin D.J."/>
            <person name="Morgenstern I."/>
            <person name="Morin E."/>
            <person name="Murat C."/>
            <person name="Nagy L.G."/>
            <person name="Nolan M."/>
            <person name="Ohm R.A."/>
            <person name="Patyshakuliyeva A."/>
            <person name="Rokas A."/>
            <person name="Ruiz-Duenas F.J."/>
            <person name="Sabat G."/>
            <person name="Salamov A."/>
            <person name="Samejima M."/>
            <person name="Schmutz J."/>
            <person name="Slot J.C."/>
            <person name="St John F."/>
            <person name="Stenlid J."/>
            <person name="Sun H."/>
            <person name="Sun S."/>
            <person name="Syed K."/>
            <person name="Tsang A."/>
            <person name="Wiebenga A."/>
            <person name="Young D."/>
            <person name="Pisabarro A."/>
            <person name="Eastwood D.C."/>
            <person name="Martin F."/>
            <person name="Cullen D."/>
            <person name="Grigoriev I.V."/>
            <person name="Hibbett D.S."/>
        </authorList>
    </citation>
    <scope>NUCLEOTIDE SEQUENCE [LARGE SCALE GENOMIC DNA]</scope>
    <source>
        <strain evidence="2 3">ATCC 11539</strain>
    </source>
</reference>
<accession>S7PZF3</accession>
<dbReference type="eggNOG" id="ENOG502T110">
    <property type="taxonomic scope" value="Eukaryota"/>
</dbReference>
<dbReference type="GeneID" id="19304529"/>
<dbReference type="Proteomes" id="UP000030669">
    <property type="component" value="Unassembled WGS sequence"/>
</dbReference>
<feature type="compositionally biased region" description="Polar residues" evidence="1">
    <location>
        <begin position="8"/>
        <end position="17"/>
    </location>
</feature>
<dbReference type="HOGENOM" id="CLU_088642_0_0_1"/>
<protein>
    <submittedName>
        <fullName evidence="2">Uncharacterized protein</fullName>
    </submittedName>
</protein>
<dbReference type="OrthoDB" id="3063716at2759"/>
<dbReference type="RefSeq" id="XP_007869098.1">
    <property type="nucleotide sequence ID" value="XM_007870907.1"/>
</dbReference>
<proteinExistence type="predicted"/>
<gene>
    <name evidence="2" type="ORF">GLOTRDRAFT_140452</name>
</gene>
<sequence>MIPRYANPYNTHQSTVHVSRAELAHSDDEEVEPTSGGEPHKRKLEELEALLKSSLGEVQDIASDSKRRKRRKVEAPADSESAQAIPFRLVSRVLPPRPVMLQPLRPDIPHAVKERPSEDDQHEAEQRRQRALVVAVDFEQVVRESTIAYSSTGNRPDKVIEVQARLPSPAPPIMITERPRPCPLPPTLSHATRFTASLQVVQAELGLLAKAAPVVEIAAQSHPPGRKSRRARRKCAQQPRPPPSFWRPNIEWGGKSLGYAMGYEGSLPIREGEVRQYARDTMRKAVYADWAGKAG</sequence>
<dbReference type="EMBL" id="KB469307">
    <property type="protein sequence ID" value="EPQ52858.1"/>
    <property type="molecule type" value="Genomic_DNA"/>
</dbReference>
<name>S7PZF3_GLOTA</name>
<evidence type="ECO:0000313" key="3">
    <source>
        <dbReference type="Proteomes" id="UP000030669"/>
    </source>
</evidence>
<organism evidence="2 3">
    <name type="scientific">Gloeophyllum trabeum (strain ATCC 11539 / FP-39264 / Madison 617)</name>
    <name type="common">Brown rot fungus</name>
    <dbReference type="NCBI Taxonomy" id="670483"/>
    <lineage>
        <taxon>Eukaryota</taxon>
        <taxon>Fungi</taxon>
        <taxon>Dikarya</taxon>
        <taxon>Basidiomycota</taxon>
        <taxon>Agaricomycotina</taxon>
        <taxon>Agaricomycetes</taxon>
        <taxon>Gloeophyllales</taxon>
        <taxon>Gloeophyllaceae</taxon>
        <taxon>Gloeophyllum</taxon>
    </lineage>
</organism>
<dbReference type="AlphaFoldDB" id="S7PZF3"/>
<dbReference type="OMA" id="WEPPCED"/>
<feature type="compositionally biased region" description="Basic residues" evidence="1">
    <location>
        <begin position="224"/>
        <end position="235"/>
    </location>
</feature>